<feature type="domain" description="DUF6536" evidence="3">
    <location>
        <begin position="145"/>
        <end position="274"/>
    </location>
</feature>
<name>A0A6A6I7P0_9PLEO</name>
<dbReference type="InterPro" id="IPR046623">
    <property type="entry name" value="DUF6536"/>
</dbReference>
<keyword evidence="2" id="KW-1133">Transmembrane helix</keyword>
<dbReference type="RefSeq" id="XP_033681578.1">
    <property type="nucleotide sequence ID" value="XM_033822778.1"/>
</dbReference>
<organism evidence="4 5">
    <name type="scientific">Trematosphaeria pertusa</name>
    <dbReference type="NCBI Taxonomy" id="390896"/>
    <lineage>
        <taxon>Eukaryota</taxon>
        <taxon>Fungi</taxon>
        <taxon>Dikarya</taxon>
        <taxon>Ascomycota</taxon>
        <taxon>Pezizomycotina</taxon>
        <taxon>Dothideomycetes</taxon>
        <taxon>Pleosporomycetidae</taxon>
        <taxon>Pleosporales</taxon>
        <taxon>Massarineae</taxon>
        <taxon>Trematosphaeriaceae</taxon>
        <taxon>Trematosphaeria</taxon>
    </lineage>
</organism>
<feature type="compositionally biased region" description="Low complexity" evidence="1">
    <location>
        <begin position="46"/>
        <end position="55"/>
    </location>
</feature>
<dbReference type="EMBL" id="ML987198">
    <property type="protein sequence ID" value="KAF2246574.1"/>
    <property type="molecule type" value="Genomic_DNA"/>
</dbReference>
<keyword evidence="2" id="KW-0472">Membrane</keyword>
<dbReference type="Pfam" id="PF20163">
    <property type="entry name" value="DUF6536"/>
    <property type="match status" value="1"/>
</dbReference>
<evidence type="ECO:0000313" key="5">
    <source>
        <dbReference type="Proteomes" id="UP000800094"/>
    </source>
</evidence>
<keyword evidence="2" id="KW-0812">Transmembrane</keyword>
<sequence length="432" mass="48094">MAGNYSYDHLPTLEESQDIAEYIDTAWRASSSDNAHDSQTTLRHPSSSSSLQSYSAVEQRDAADRASLNSFGTYASSSSSGTSIEKLKNGFKSGISRIRRKPLPRYMQGSIRRHPAAEIEPTRIGRGVWKDQLLVDRSLRSMALLMSLFAIAMIIVICVNIKAFAQRNNKFTSSIGGETQDCKTVTHTNTALLFLINIAATMVLGCSNTYQQLVTSLKISDLRHVLEKFGDSRVGTNSPFNINHKSEGKKTSWAAWLLLIFTSLPIHFLANSLIGPSYILEPPRKVEYNETSFDAMSMSYYTDQDSPIYSYGSYICWSAFRTGSARLAESTKMLKKDQSTFDNLLSDGSVYTRIVVKYARENCTGLANSTNDASLLEYTYDDYEAEYRDGECVMGKTVLCMLSDPEPAQCRLNIRMNAAFILVGALIIKATY</sequence>
<evidence type="ECO:0000313" key="4">
    <source>
        <dbReference type="EMBL" id="KAF2246574.1"/>
    </source>
</evidence>
<dbReference type="GeneID" id="54576108"/>
<reference evidence="4" key="1">
    <citation type="journal article" date="2020" name="Stud. Mycol.">
        <title>101 Dothideomycetes genomes: a test case for predicting lifestyles and emergence of pathogens.</title>
        <authorList>
            <person name="Haridas S."/>
            <person name="Albert R."/>
            <person name="Binder M."/>
            <person name="Bloem J."/>
            <person name="Labutti K."/>
            <person name="Salamov A."/>
            <person name="Andreopoulos B."/>
            <person name="Baker S."/>
            <person name="Barry K."/>
            <person name="Bills G."/>
            <person name="Bluhm B."/>
            <person name="Cannon C."/>
            <person name="Castanera R."/>
            <person name="Culley D."/>
            <person name="Daum C."/>
            <person name="Ezra D."/>
            <person name="Gonzalez J."/>
            <person name="Henrissat B."/>
            <person name="Kuo A."/>
            <person name="Liang C."/>
            <person name="Lipzen A."/>
            <person name="Lutzoni F."/>
            <person name="Magnuson J."/>
            <person name="Mondo S."/>
            <person name="Nolan M."/>
            <person name="Ohm R."/>
            <person name="Pangilinan J."/>
            <person name="Park H.-J."/>
            <person name="Ramirez L."/>
            <person name="Alfaro M."/>
            <person name="Sun H."/>
            <person name="Tritt A."/>
            <person name="Yoshinaga Y."/>
            <person name="Zwiers L.-H."/>
            <person name="Turgeon B."/>
            <person name="Goodwin S."/>
            <person name="Spatafora J."/>
            <person name="Crous P."/>
            <person name="Grigoriev I."/>
        </authorList>
    </citation>
    <scope>NUCLEOTIDE SEQUENCE</scope>
    <source>
        <strain evidence="4">CBS 122368</strain>
    </source>
</reference>
<feature type="region of interest" description="Disordered" evidence="1">
    <location>
        <begin position="30"/>
        <end position="56"/>
    </location>
</feature>
<evidence type="ECO:0000256" key="1">
    <source>
        <dbReference type="SAM" id="MobiDB-lite"/>
    </source>
</evidence>
<feature type="non-terminal residue" evidence="4">
    <location>
        <position position="432"/>
    </location>
</feature>
<dbReference type="Proteomes" id="UP000800094">
    <property type="component" value="Unassembled WGS sequence"/>
</dbReference>
<feature type="compositionally biased region" description="Polar residues" evidence="1">
    <location>
        <begin position="30"/>
        <end position="45"/>
    </location>
</feature>
<feature type="transmembrane region" description="Helical" evidence="2">
    <location>
        <begin position="253"/>
        <end position="274"/>
    </location>
</feature>
<protein>
    <recommendedName>
        <fullName evidence="3">DUF6536 domain-containing protein</fullName>
    </recommendedName>
</protein>
<accession>A0A6A6I7P0</accession>
<dbReference type="PANTHER" id="PTHR35395:SF1">
    <property type="entry name" value="DUF6536 DOMAIN-CONTAINING PROTEIN"/>
    <property type="match status" value="1"/>
</dbReference>
<gene>
    <name evidence="4" type="ORF">BU26DRAFT_399213</name>
</gene>
<evidence type="ECO:0000259" key="3">
    <source>
        <dbReference type="Pfam" id="PF20163"/>
    </source>
</evidence>
<dbReference type="OrthoDB" id="5429634at2759"/>
<keyword evidence="5" id="KW-1185">Reference proteome</keyword>
<evidence type="ECO:0000256" key="2">
    <source>
        <dbReference type="SAM" id="Phobius"/>
    </source>
</evidence>
<proteinExistence type="predicted"/>
<dbReference type="PANTHER" id="PTHR35395">
    <property type="entry name" value="DUF6536 DOMAIN-CONTAINING PROTEIN"/>
    <property type="match status" value="1"/>
</dbReference>
<feature type="transmembrane region" description="Helical" evidence="2">
    <location>
        <begin position="142"/>
        <end position="161"/>
    </location>
</feature>
<dbReference type="AlphaFoldDB" id="A0A6A6I7P0"/>